<keyword evidence="2" id="KW-1185">Reference proteome</keyword>
<dbReference type="KEGG" id="bsa:Bacsa_0345"/>
<evidence type="ECO:0000313" key="1">
    <source>
        <dbReference type="EMBL" id="ADY34947.1"/>
    </source>
</evidence>
<dbReference type="STRING" id="667015.Bacsa_0345"/>
<dbReference type="Proteomes" id="UP000007486">
    <property type="component" value="Chromosome"/>
</dbReference>
<dbReference type="RefSeq" id="WP_013616409.1">
    <property type="nucleotide sequence ID" value="NC_015164.1"/>
</dbReference>
<sequence length="358" mass="41030">MNEQKLTKYLASYKEWLTQNPSAANEAKQEQMEAQQKAHVFTKERLLSLTEDDLFEYLSPLWAMAMWGNKHYQIDNIIEANGIELLRKQFANLIYGEADIEKRWDDFRSKIKGIGPAIMSELLCKTYPAQYLLWNKKTYTGFKTLNINNLPRYEARLDGKMYAQLSGIGRELLAKSQEYGYNEICDLLALNSFIWNELQDDSIDCTISDKEEELIATSKKDATFIHNDIRDKVAEIGHCLGFRAEVEKKVAAGAVVDAIWEVTIGNMGRVIYVFEVQTSGSIDSLILNLMKAKNNKAVQGIVAVTDQKQIERIKKEIESLPIKEEVKFWDYTEVLRIHEALQFVNESINRLGLVPNGL</sequence>
<protein>
    <submittedName>
        <fullName evidence="1">Uncharacterized protein</fullName>
    </submittedName>
</protein>
<dbReference type="EMBL" id="CP002530">
    <property type="protein sequence ID" value="ADY34947.1"/>
    <property type="molecule type" value="Genomic_DNA"/>
</dbReference>
<gene>
    <name evidence="1" type="ordered locus">Bacsa_0345</name>
</gene>
<dbReference type="HOGENOM" id="CLU_067988_0_0_10"/>
<accession>F0R7P0</accession>
<organism evidence="1 2">
    <name type="scientific">Phocaeicola salanitronis (strain DSM 18170 / JCM 13657 / CCUG 60908 / BL78)</name>
    <name type="common">Bacteroides salanitronis</name>
    <dbReference type="NCBI Taxonomy" id="667015"/>
    <lineage>
        <taxon>Bacteria</taxon>
        <taxon>Pseudomonadati</taxon>
        <taxon>Bacteroidota</taxon>
        <taxon>Bacteroidia</taxon>
        <taxon>Bacteroidales</taxon>
        <taxon>Bacteroidaceae</taxon>
        <taxon>Phocaeicola</taxon>
    </lineage>
</organism>
<name>F0R7P0_PHOSB</name>
<evidence type="ECO:0000313" key="2">
    <source>
        <dbReference type="Proteomes" id="UP000007486"/>
    </source>
</evidence>
<proteinExistence type="predicted"/>
<reference evidence="1 2" key="1">
    <citation type="journal article" date="2011" name="Stand. Genomic Sci.">
        <title>Complete genome sequence of Bacteroides salanitronis type strain (BL78).</title>
        <authorList>
            <person name="Gronow S."/>
            <person name="Held B."/>
            <person name="Lucas S."/>
            <person name="Lapidus A."/>
            <person name="Del Rio T.G."/>
            <person name="Nolan M."/>
            <person name="Tice H."/>
            <person name="Deshpande S."/>
            <person name="Cheng J.F."/>
            <person name="Pitluck S."/>
            <person name="Liolios K."/>
            <person name="Pagani I."/>
            <person name="Ivanova N."/>
            <person name="Mavromatis K."/>
            <person name="Pati A."/>
            <person name="Tapia R."/>
            <person name="Han C."/>
            <person name="Goodwin L."/>
            <person name="Chen A."/>
            <person name="Palaniappan K."/>
            <person name="Land M."/>
            <person name="Hauser L."/>
            <person name="Chang Y.J."/>
            <person name="Jeffries C.D."/>
            <person name="Brambilla E.M."/>
            <person name="Rohde M."/>
            <person name="Goker M."/>
            <person name="Detter J.C."/>
            <person name="Woyke T."/>
            <person name="Bristow J."/>
            <person name="Markowitz V."/>
            <person name="Hugenholtz P."/>
            <person name="Kyrpides N.C."/>
            <person name="Klenk H.P."/>
            <person name="Eisen J.A."/>
        </authorList>
    </citation>
    <scope>NUCLEOTIDE SEQUENCE [LARGE SCALE GENOMIC DNA]</scope>
    <source>
        <strain evidence="1 2">DSM 18170</strain>
    </source>
</reference>
<dbReference type="eggNOG" id="ENOG50332QE">
    <property type="taxonomic scope" value="Bacteria"/>
</dbReference>
<dbReference type="AlphaFoldDB" id="F0R7P0"/>